<gene>
    <name evidence="2" type="ORF">SBA1_1340030</name>
</gene>
<organism evidence="2 3">
    <name type="scientific">Candidatus Sulfotelmatobacter kueseliae</name>
    <dbReference type="NCBI Taxonomy" id="2042962"/>
    <lineage>
        <taxon>Bacteria</taxon>
        <taxon>Pseudomonadati</taxon>
        <taxon>Acidobacteriota</taxon>
        <taxon>Terriglobia</taxon>
        <taxon>Terriglobales</taxon>
        <taxon>Candidatus Korobacteraceae</taxon>
        <taxon>Candidatus Sulfotelmatobacter</taxon>
    </lineage>
</organism>
<sequence length="20" mass="2101">MSMFQTTYGLNLGSPGVNAL</sequence>
<evidence type="ECO:0000313" key="3">
    <source>
        <dbReference type="Proteomes" id="UP000238701"/>
    </source>
</evidence>
<dbReference type="EMBL" id="OMOD01000040">
    <property type="protein sequence ID" value="SPF34817.1"/>
    <property type="molecule type" value="Genomic_DNA"/>
</dbReference>
<dbReference type="Proteomes" id="UP000238701">
    <property type="component" value="Unassembled WGS sequence"/>
</dbReference>
<dbReference type="AlphaFoldDB" id="A0A2U3K5F5"/>
<reference evidence="3" key="1">
    <citation type="submission" date="2018-02" db="EMBL/GenBank/DDBJ databases">
        <authorList>
            <person name="Hausmann B."/>
        </authorList>
    </citation>
    <scope>NUCLEOTIDE SEQUENCE [LARGE SCALE GENOMIC DNA]</scope>
    <source>
        <strain evidence="3">Peat soil MAG SbA1</strain>
    </source>
</reference>
<evidence type="ECO:0000313" key="2">
    <source>
        <dbReference type="EMBL" id="SPF34817.1"/>
    </source>
</evidence>
<protein>
    <submittedName>
        <fullName evidence="2">Uncharacterized protein</fullName>
    </submittedName>
</protein>
<evidence type="ECO:0000256" key="1">
    <source>
        <dbReference type="SAM" id="MobiDB-lite"/>
    </source>
</evidence>
<feature type="region of interest" description="Disordered" evidence="1">
    <location>
        <begin position="1"/>
        <end position="20"/>
    </location>
</feature>
<proteinExistence type="predicted"/>
<name>A0A2U3K5F5_9BACT</name>
<accession>A0A2U3K5F5</accession>